<feature type="non-terminal residue" evidence="4">
    <location>
        <position position="1"/>
    </location>
</feature>
<keyword evidence="2" id="KW-0520">NAD</keyword>
<dbReference type="GO" id="GO:0005634">
    <property type="term" value="C:nucleus"/>
    <property type="evidence" value="ECO:0007669"/>
    <property type="project" value="TreeGrafter"/>
</dbReference>
<dbReference type="Pfam" id="PF00644">
    <property type="entry name" value="PARP"/>
    <property type="match status" value="1"/>
</dbReference>
<dbReference type="GO" id="GO:0032481">
    <property type="term" value="P:positive regulation of type I interferon production"/>
    <property type="evidence" value="ECO:0007669"/>
    <property type="project" value="TreeGrafter"/>
</dbReference>
<organism evidence="4 5">
    <name type="scientific">Zapornia atra</name>
    <name type="common">Henderson crake</name>
    <dbReference type="NCBI Taxonomy" id="2585822"/>
    <lineage>
        <taxon>Eukaryota</taxon>
        <taxon>Metazoa</taxon>
        <taxon>Chordata</taxon>
        <taxon>Craniata</taxon>
        <taxon>Vertebrata</taxon>
        <taxon>Euteleostomi</taxon>
        <taxon>Archelosauria</taxon>
        <taxon>Archosauria</taxon>
        <taxon>Dinosauria</taxon>
        <taxon>Saurischia</taxon>
        <taxon>Theropoda</taxon>
        <taxon>Coelurosauria</taxon>
        <taxon>Aves</taxon>
        <taxon>Neognathae</taxon>
        <taxon>Neoaves</taxon>
        <taxon>Gruiformes</taxon>
        <taxon>Rallidae</taxon>
        <taxon>Zapornia</taxon>
    </lineage>
</organism>
<feature type="domain" description="PARP catalytic" evidence="3">
    <location>
        <begin position="1"/>
        <end position="186"/>
    </location>
</feature>
<dbReference type="GO" id="GO:0061014">
    <property type="term" value="P:positive regulation of mRNA catabolic process"/>
    <property type="evidence" value="ECO:0007669"/>
    <property type="project" value="TreeGrafter"/>
</dbReference>
<dbReference type="GO" id="GO:1990404">
    <property type="term" value="F:NAD+-protein mono-ADP-ribosyltransferase activity"/>
    <property type="evidence" value="ECO:0007669"/>
    <property type="project" value="TreeGrafter"/>
</dbReference>
<comment type="caution">
    <text evidence="4">The sequence shown here is derived from an EMBL/GenBank/DDBJ whole genome shotgun (WGS) entry which is preliminary data.</text>
</comment>
<dbReference type="GO" id="GO:0003723">
    <property type="term" value="F:RNA binding"/>
    <property type="evidence" value="ECO:0007669"/>
    <property type="project" value="TreeGrafter"/>
</dbReference>
<dbReference type="CDD" id="cd01439">
    <property type="entry name" value="TCCD_inducible_PARP_like"/>
    <property type="match status" value="1"/>
</dbReference>
<feature type="non-terminal residue" evidence="4">
    <location>
        <position position="186"/>
    </location>
</feature>
<dbReference type="PANTHER" id="PTHR45740">
    <property type="entry name" value="POLY [ADP-RIBOSE] POLYMERASE"/>
    <property type="match status" value="1"/>
</dbReference>
<dbReference type="GO" id="GO:0009615">
    <property type="term" value="P:response to virus"/>
    <property type="evidence" value="ECO:0007669"/>
    <property type="project" value="TreeGrafter"/>
</dbReference>
<dbReference type="Gene3D" id="3.90.228.10">
    <property type="match status" value="1"/>
</dbReference>
<keyword evidence="2" id="KW-0808">Transferase</keyword>
<comment type="similarity">
    <text evidence="1">Belongs to the ARTD/PARP family.</text>
</comment>
<dbReference type="InterPro" id="IPR012317">
    <property type="entry name" value="Poly(ADP-ribose)pol_cat_dom"/>
</dbReference>
<keyword evidence="5" id="KW-1185">Reference proteome</keyword>
<dbReference type="PROSITE" id="PS51059">
    <property type="entry name" value="PARP_CATALYTIC"/>
    <property type="match status" value="1"/>
</dbReference>
<dbReference type="EMBL" id="VZTU01034236">
    <property type="protein sequence ID" value="NXT85795.1"/>
    <property type="molecule type" value="Genomic_DNA"/>
</dbReference>
<dbReference type="GO" id="GO:0003950">
    <property type="term" value="F:NAD+ poly-ADP-ribosyltransferase activity"/>
    <property type="evidence" value="ECO:0007669"/>
    <property type="project" value="UniProtKB-UniRule"/>
</dbReference>
<evidence type="ECO:0000256" key="2">
    <source>
        <dbReference type="RuleBase" id="RU362114"/>
    </source>
</evidence>
<dbReference type="Proteomes" id="UP000557426">
    <property type="component" value="Unassembled WGS sequence"/>
</dbReference>
<protein>
    <recommendedName>
        <fullName evidence="2">Poly [ADP-ribose] polymerase</fullName>
        <shortName evidence="2">PARP</shortName>
        <ecNumber evidence="2">2.4.2.-</ecNumber>
    </recommendedName>
</protein>
<proteinExistence type="inferred from homology"/>
<dbReference type="InterPro" id="IPR051712">
    <property type="entry name" value="ARTD-AVP"/>
</dbReference>
<name>A0A7L3G1H0_9GRUI</name>
<dbReference type="SUPFAM" id="SSF56399">
    <property type="entry name" value="ADP-ribosylation"/>
    <property type="match status" value="1"/>
</dbReference>
<evidence type="ECO:0000256" key="1">
    <source>
        <dbReference type="ARBA" id="ARBA00024347"/>
    </source>
</evidence>
<dbReference type="EC" id="2.4.2.-" evidence="2"/>
<dbReference type="PANTHER" id="PTHR45740:SF8">
    <property type="entry name" value="ZINC FINGER CCCH-TYPE ANTIVIRAL PROTEIN 1"/>
    <property type="match status" value="1"/>
</dbReference>
<gene>
    <name evidence="4" type="primary">Parp12_2</name>
    <name evidence="4" type="ORF">ZAPATR_R06258</name>
</gene>
<evidence type="ECO:0000259" key="3">
    <source>
        <dbReference type="PROSITE" id="PS51059"/>
    </source>
</evidence>
<sequence>VEISNTTSEYNVIKLMFLQTMKRYSVLKILRIQNPSLWKVFQWQKEQMRRQNGGKEVKEKLLFHGTKTSFRESICVHNFDWRICGTNGIKYGHGSYFARDASYSHAYCEPEVKTYAMFVARVLVGEHTKGSVSCVRPPPKPSAGLQFYDSCVDNELNPSIFVVFEKHQIYPEYIIEYKEEEKACVV</sequence>
<reference evidence="4 5" key="1">
    <citation type="submission" date="2019-09" db="EMBL/GenBank/DDBJ databases">
        <title>Bird 10,000 Genomes (B10K) Project - Family phase.</title>
        <authorList>
            <person name="Zhang G."/>
        </authorList>
    </citation>
    <scope>NUCLEOTIDE SEQUENCE [LARGE SCALE GENOMIC DNA]</scope>
    <source>
        <strain evidence="4">B10K-DU-011-47</strain>
        <tissue evidence="4">Mixed tissue sample</tissue>
    </source>
</reference>
<evidence type="ECO:0000313" key="4">
    <source>
        <dbReference type="EMBL" id="NXT85795.1"/>
    </source>
</evidence>
<dbReference type="AlphaFoldDB" id="A0A7L3G1H0"/>
<evidence type="ECO:0000313" key="5">
    <source>
        <dbReference type="Proteomes" id="UP000557426"/>
    </source>
</evidence>
<accession>A0A7L3G1H0</accession>
<keyword evidence="2" id="KW-0328">Glycosyltransferase</keyword>